<dbReference type="CDD" id="cd14014">
    <property type="entry name" value="STKc_PknB_like"/>
    <property type="match status" value="1"/>
</dbReference>
<dbReference type="Gene3D" id="3.40.50.300">
    <property type="entry name" value="P-loop containing nucleotide triphosphate hydrolases"/>
    <property type="match status" value="1"/>
</dbReference>
<protein>
    <submittedName>
        <fullName evidence="5">RNA polymerase-associated protein RapA</fullName>
    </submittedName>
</protein>
<dbReference type="InterPro" id="IPR049730">
    <property type="entry name" value="SNF2/RAD54-like_C"/>
</dbReference>
<dbReference type="InterPro" id="IPR000719">
    <property type="entry name" value="Prot_kinase_dom"/>
</dbReference>
<name>A0ABP9VAS4_9DEIO</name>
<dbReference type="InterPro" id="IPR026870">
    <property type="entry name" value="Zinc_ribbon_dom"/>
</dbReference>
<feature type="domain" description="Helicase C-terminal" evidence="4">
    <location>
        <begin position="646"/>
        <end position="792"/>
    </location>
</feature>
<feature type="domain" description="Protein kinase" evidence="2">
    <location>
        <begin position="12"/>
        <end position="243"/>
    </location>
</feature>
<dbReference type="CDD" id="cd18793">
    <property type="entry name" value="SF2_C_SNF"/>
    <property type="match status" value="1"/>
</dbReference>
<proteinExistence type="predicted"/>
<dbReference type="PROSITE" id="PS51192">
    <property type="entry name" value="HELICASE_ATP_BIND_1"/>
    <property type="match status" value="1"/>
</dbReference>
<evidence type="ECO:0000256" key="1">
    <source>
        <dbReference type="ARBA" id="ARBA00022801"/>
    </source>
</evidence>
<accession>A0ABP9VAS4</accession>
<dbReference type="Proteomes" id="UP001458946">
    <property type="component" value="Unassembled WGS sequence"/>
</dbReference>
<evidence type="ECO:0000313" key="6">
    <source>
        <dbReference type="Proteomes" id="UP001458946"/>
    </source>
</evidence>
<keyword evidence="1" id="KW-0378">Hydrolase</keyword>
<dbReference type="InterPro" id="IPR011009">
    <property type="entry name" value="Kinase-like_dom_sf"/>
</dbReference>
<evidence type="ECO:0000259" key="4">
    <source>
        <dbReference type="PROSITE" id="PS51194"/>
    </source>
</evidence>
<dbReference type="SUPFAM" id="SSF56112">
    <property type="entry name" value="Protein kinase-like (PK-like)"/>
    <property type="match status" value="1"/>
</dbReference>
<dbReference type="Gene3D" id="1.10.510.10">
    <property type="entry name" value="Transferase(Phosphotransferase) domain 1"/>
    <property type="match status" value="1"/>
</dbReference>
<dbReference type="SMART" id="SM00487">
    <property type="entry name" value="DEXDc"/>
    <property type="match status" value="1"/>
</dbReference>
<dbReference type="Pfam" id="PF13240">
    <property type="entry name" value="Zn_Ribbon_1"/>
    <property type="match status" value="1"/>
</dbReference>
<organism evidence="5 6">
    <name type="scientific">Deinococcus xinjiangensis</name>
    <dbReference type="NCBI Taxonomy" id="457454"/>
    <lineage>
        <taxon>Bacteria</taxon>
        <taxon>Thermotogati</taxon>
        <taxon>Deinococcota</taxon>
        <taxon>Deinococci</taxon>
        <taxon>Deinococcales</taxon>
        <taxon>Deinococcaceae</taxon>
        <taxon>Deinococcus</taxon>
    </lineage>
</organism>
<dbReference type="Gene3D" id="3.40.50.10810">
    <property type="entry name" value="Tandem AAA-ATPase domain"/>
    <property type="match status" value="1"/>
</dbReference>
<sequence length="856" mass="96609">MTANSTQRIGEYAVLQLLGQGGQGSVWKVQDPNIPTKKWALKLIADERLYRREGAILRKLSDAKHPGIPFLGNAFDAAGKHAIVMTYYEGETLKDVVQQQPGWRAVWSWIHALAEVLAVVHAQGFVHLDLKPENVIRTRDGHLRLLDFANGMPVGSQSHGHGTPGFAAPEQMRQGSQLLPATDVFGLGALTYFLLTGQAYTTGQAVQVSGLPTSMVEFIEKMLSVQASQRPTLNEILSFDPAAAATELLKCPSCQHENRRSARFCSHCGKRIQPTQKVFSSTSNLPRILPPTQIENQGAETQRVLSTLVGQGGHERRDLDLQRLRLLGEDIAQIRGFEQLIAPQRVKHLITSYAHQTQAVERALREMRGNAILADEVGLGKTIEAGLIIKELMLRKLVERVLILVPYHLPDQWTEEMQEKLDMPFQTYTGPPDWGKKLLVASIAAFNHPANKTRIPRMKPYDLIVVDEMHNLLAPWGAPAPGWELLNNLPRKYLLLLSATPVRRHIKELFHLVSLVKPGHFESEQQFLRRFQATSNGLRINNGEELRNALQEVMIRNSRQNIDASLLPPPRQVEFEEIIPNTVERELLSKTIDLAKQGRFPMSRAFLEDIYSSTHSLVDTVKSQAALFPTWSQPFFRDPKTLPDSKIERAMEIIEAVDDQVIVFTRHRSTAEAMARTARASGRHVVEYKPGLSRQERAQRFYDFKRSPKSVLVTMEGAAEGRNLQFCQHLINLDIPWNPLRLEQRIGRIDRIGQKRIPMVYNFVLVNSFEQQILRIYNDQLQMFALIVGELASILSEVEGLGNRTLDDVFANIFAAGRGDPGIYLRNMQQLGSRLLQARTNYDTDIEKKSAIDDLF</sequence>
<dbReference type="InterPro" id="IPR038718">
    <property type="entry name" value="SNF2-like_sf"/>
</dbReference>
<dbReference type="PROSITE" id="PS51194">
    <property type="entry name" value="HELICASE_CTER"/>
    <property type="match status" value="1"/>
</dbReference>
<dbReference type="Pfam" id="PF00176">
    <property type="entry name" value="SNF2-rel_dom"/>
    <property type="match status" value="1"/>
</dbReference>
<dbReference type="InterPro" id="IPR027417">
    <property type="entry name" value="P-loop_NTPase"/>
</dbReference>
<reference evidence="5 6" key="1">
    <citation type="submission" date="2024-02" db="EMBL/GenBank/DDBJ databases">
        <title>Deinococcus xinjiangensis NBRC 107630.</title>
        <authorList>
            <person name="Ichikawa N."/>
            <person name="Katano-Makiyama Y."/>
            <person name="Hidaka K."/>
        </authorList>
    </citation>
    <scope>NUCLEOTIDE SEQUENCE [LARGE SCALE GENOMIC DNA]</scope>
    <source>
        <strain evidence="5 6">NBRC 107630</strain>
    </source>
</reference>
<evidence type="ECO:0000313" key="5">
    <source>
        <dbReference type="EMBL" id="GAA5502364.1"/>
    </source>
</evidence>
<dbReference type="InterPro" id="IPR000330">
    <property type="entry name" value="SNF2_N"/>
</dbReference>
<feature type="domain" description="Helicase ATP-binding" evidence="3">
    <location>
        <begin position="362"/>
        <end position="519"/>
    </location>
</feature>
<dbReference type="Pfam" id="PF00271">
    <property type="entry name" value="Helicase_C"/>
    <property type="match status" value="1"/>
</dbReference>
<dbReference type="SUPFAM" id="SSF52540">
    <property type="entry name" value="P-loop containing nucleoside triphosphate hydrolases"/>
    <property type="match status" value="2"/>
</dbReference>
<dbReference type="InterPro" id="IPR014001">
    <property type="entry name" value="Helicase_ATP-bd"/>
</dbReference>
<dbReference type="PROSITE" id="PS50011">
    <property type="entry name" value="PROTEIN_KINASE_DOM"/>
    <property type="match status" value="1"/>
</dbReference>
<gene>
    <name evidence="5" type="primary">rapA_1</name>
    <name evidence="5" type="ORF">Dxin01_02108</name>
</gene>
<evidence type="ECO:0000259" key="3">
    <source>
        <dbReference type="PROSITE" id="PS51192"/>
    </source>
</evidence>
<evidence type="ECO:0000259" key="2">
    <source>
        <dbReference type="PROSITE" id="PS50011"/>
    </source>
</evidence>
<keyword evidence="6" id="KW-1185">Reference proteome</keyword>
<dbReference type="SMART" id="SM00220">
    <property type="entry name" value="S_TKc"/>
    <property type="match status" value="1"/>
</dbReference>
<dbReference type="EMBL" id="BAABRN010000022">
    <property type="protein sequence ID" value="GAA5502364.1"/>
    <property type="molecule type" value="Genomic_DNA"/>
</dbReference>
<comment type="caution">
    <text evidence="5">The sequence shown here is derived from an EMBL/GenBank/DDBJ whole genome shotgun (WGS) entry which is preliminary data.</text>
</comment>
<dbReference type="PANTHER" id="PTHR45766:SF6">
    <property type="entry name" value="SWI_SNF-RELATED MATRIX-ASSOCIATED ACTIN-DEPENDENT REGULATOR OF CHROMATIN SUBFAMILY A-LIKE PROTEIN 1"/>
    <property type="match status" value="1"/>
</dbReference>
<dbReference type="PANTHER" id="PTHR45766">
    <property type="entry name" value="DNA ANNEALING HELICASE AND ENDONUCLEASE ZRANB3 FAMILY MEMBER"/>
    <property type="match status" value="1"/>
</dbReference>
<dbReference type="InterPro" id="IPR001650">
    <property type="entry name" value="Helicase_C-like"/>
</dbReference>
<dbReference type="SMART" id="SM00490">
    <property type="entry name" value="HELICc"/>
    <property type="match status" value="1"/>
</dbReference>
<dbReference type="Pfam" id="PF00069">
    <property type="entry name" value="Pkinase"/>
    <property type="match status" value="1"/>
</dbReference>